<dbReference type="AlphaFoldDB" id="A0A0B6Z4E4"/>
<name>A0A0B6Z4E4_9EUPU</name>
<evidence type="ECO:0000313" key="2">
    <source>
        <dbReference type="EMBL" id="CEK63479.1"/>
    </source>
</evidence>
<feature type="compositionally biased region" description="Low complexity" evidence="1">
    <location>
        <begin position="1"/>
        <end position="29"/>
    </location>
</feature>
<proteinExistence type="predicted"/>
<sequence>PQHQVPQQSKPQQTSVLSQQPSSSLYMSSANQQGQTFSGQLHPQLGGLLPKSARPQPVTSNARVPGTENSATVVQNLLQSTSQSQDFQSGGAENSEFLAVFNSLKMQNEELRQGNGGNLVQKIAQVPTSSSVPTSTESMKSQADIALKQLLKIGVDSTFTSSNVTSPTRSIP</sequence>
<protein>
    <submittedName>
        <fullName evidence="2">Uncharacterized protein</fullName>
    </submittedName>
</protein>
<gene>
    <name evidence="2" type="primary">ORF48437</name>
</gene>
<organism evidence="2">
    <name type="scientific">Arion vulgaris</name>
    <dbReference type="NCBI Taxonomy" id="1028688"/>
    <lineage>
        <taxon>Eukaryota</taxon>
        <taxon>Metazoa</taxon>
        <taxon>Spiralia</taxon>
        <taxon>Lophotrochozoa</taxon>
        <taxon>Mollusca</taxon>
        <taxon>Gastropoda</taxon>
        <taxon>Heterobranchia</taxon>
        <taxon>Euthyneura</taxon>
        <taxon>Panpulmonata</taxon>
        <taxon>Eupulmonata</taxon>
        <taxon>Stylommatophora</taxon>
        <taxon>Helicina</taxon>
        <taxon>Arionoidea</taxon>
        <taxon>Arionidae</taxon>
        <taxon>Arion</taxon>
    </lineage>
</organism>
<feature type="non-terminal residue" evidence="2">
    <location>
        <position position="1"/>
    </location>
</feature>
<reference evidence="2" key="1">
    <citation type="submission" date="2014-12" db="EMBL/GenBank/DDBJ databases">
        <title>Insight into the proteome of Arion vulgaris.</title>
        <authorList>
            <person name="Aradska J."/>
            <person name="Bulat T."/>
            <person name="Smidak R."/>
            <person name="Sarate P."/>
            <person name="Gangsoo J."/>
            <person name="Sialana F."/>
            <person name="Bilban M."/>
            <person name="Lubec G."/>
        </authorList>
    </citation>
    <scope>NUCLEOTIDE SEQUENCE</scope>
    <source>
        <tissue evidence="2">Skin</tissue>
    </source>
</reference>
<accession>A0A0B6Z4E4</accession>
<feature type="compositionally biased region" description="Polar residues" evidence="1">
    <location>
        <begin position="57"/>
        <end position="71"/>
    </location>
</feature>
<evidence type="ECO:0000256" key="1">
    <source>
        <dbReference type="SAM" id="MobiDB-lite"/>
    </source>
</evidence>
<feature type="compositionally biased region" description="Low complexity" evidence="1">
    <location>
        <begin position="39"/>
        <end position="50"/>
    </location>
</feature>
<feature type="region of interest" description="Disordered" evidence="1">
    <location>
        <begin position="1"/>
        <end position="71"/>
    </location>
</feature>
<feature type="non-terminal residue" evidence="2">
    <location>
        <position position="172"/>
    </location>
</feature>
<dbReference type="EMBL" id="HACG01016614">
    <property type="protein sequence ID" value="CEK63479.1"/>
    <property type="molecule type" value="Transcribed_RNA"/>
</dbReference>